<evidence type="ECO:0000313" key="2">
    <source>
        <dbReference type="EMBL" id="KAG9438874.1"/>
    </source>
</evidence>
<comment type="caution">
    <text evidence="2">The sequence shown here is derived from an EMBL/GenBank/DDBJ whole genome shotgun (WGS) entry which is preliminary data.</text>
</comment>
<dbReference type="AlphaFoldDB" id="A0AAV7DQQ1"/>
<gene>
    <name evidence="2" type="ORF">H6P81_021172</name>
</gene>
<accession>A0AAV7DQQ1</accession>
<sequence>MPSSEGGVEKVGEDIHAPLHGGSSLLRLSRHFVPIRDTDSHTGLGRGLGRMPGDLEKDRPSPQMPKQPLLRPSPLMSKQPLPIKGGLLNKHTQHAIMQKCPNTVQGTHPIPLLKGTHPIILLKNDLFNLVDYLTPDKDNKLFLLPSLIPRSPDRGLAFLLKKESPRVNPIFKMRDYKLSELPVLSTPKSPVTSNLRPRAWIHFTKILRNILRYISMALLVGTIIWCSLQPECREQLGLFLHNNLHLNSSSIRDHFNLSSIRKVFNLSSREDKMVALRTLMEDNSPMLDIEDILSDSSSSYYNAPSVISYYYNPLYINTPPHNLSISSHSEQSISICSHSESDSDYQPSIRSSLLSSISDISYYTSETYDNLYQDSRDILNETDDNLLQDFRDIQNDENREIQNDENIRNENIRYTPEMRQLLASALYGAILASLISKQEN</sequence>
<feature type="region of interest" description="Disordered" evidence="1">
    <location>
        <begin position="1"/>
        <end position="20"/>
    </location>
</feature>
<dbReference type="EMBL" id="JAINDJ010000009">
    <property type="protein sequence ID" value="KAG9438874.1"/>
    <property type="molecule type" value="Genomic_DNA"/>
</dbReference>
<name>A0AAV7DQQ1_ARIFI</name>
<organism evidence="2 3">
    <name type="scientific">Aristolochia fimbriata</name>
    <name type="common">White veined hardy Dutchman's pipe vine</name>
    <dbReference type="NCBI Taxonomy" id="158543"/>
    <lineage>
        <taxon>Eukaryota</taxon>
        <taxon>Viridiplantae</taxon>
        <taxon>Streptophyta</taxon>
        <taxon>Embryophyta</taxon>
        <taxon>Tracheophyta</taxon>
        <taxon>Spermatophyta</taxon>
        <taxon>Magnoliopsida</taxon>
        <taxon>Magnoliidae</taxon>
        <taxon>Piperales</taxon>
        <taxon>Aristolochiaceae</taxon>
        <taxon>Aristolochia</taxon>
    </lineage>
</organism>
<dbReference type="Proteomes" id="UP000825729">
    <property type="component" value="Unassembled WGS sequence"/>
</dbReference>
<keyword evidence="3" id="KW-1185">Reference proteome</keyword>
<evidence type="ECO:0000256" key="1">
    <source>
        <dbReference type="SAM" id="MobiDB-lite"/>
    </source>
</evidence>
<feature type="compositionally biased region" description="Basic and acidic residues" evidence="1">
    <location>
        <begin position="7"/>
        <end position="17"/>
    </location>
</feature>
<protein>
    <submittedName>
        <fullName evidence="2">Uncharacterized protein</fullName>
    </submittedName>
</protein>
<evidence type="ECO:0000313" key="3">
    <source>
        <dbReference type="Proteomes" id="UP000825729"/>
    </source>
</evidence>
<proteinExistence type="predicted"/>
<reference evidence="2 3" key="1">
    <citation type="submission" date="2021-07" db="EMBL/GenBank/DDBJ databases">
        <title>The Aristolochia fimbriata genome: insights into angiosperm evolution, floral development and chemical biosynthesis.</title>
        <authorList>
            <person name="Jiao Y."/>
        </authorList>
    </citation>
    <scope>NUCLEOTIDE SEQUENCE [LARGE SCALE GENOMIC DNA]</scope>
    <source>
        <strain evidence="2">IBCAS-2021</strain>
        <tissue evidence="2">Leaf</tissue>
    </source>
</reference>
<feature type="region of interest" description="Disordered" evidence="1">
    <location>
        <begin position="37"/>
        <end position="75"/>
    </location>
</feature>